<gene>
    <name evidence="9" type="ORF">AS188_06960</name>
    <name evidence="11" type="ORF">AUQ48_15275</name>
    <name evidence="10" type="ORF">KFL01_30390</name>
</gene>
<dbReference type="KEGG" id="kfv:AS188_06960"/>
<dbReference type="EMBL" id="CP013254">
    <property type="protein sequence ID" value="ALU39537.1"/>
    <property type="molecule type" value="Genomic_DNA"/>
</dbReference>
<keyword evidence="5 8" id="KW-1133">Transmembrane helix</keyword>
<organism evidence="9 12">
    <name type="scientific">Kocuria flava</name>
    <dbReference type="NCBI Taxonomy" id="446860"/>
    <lineage>
        <taxon>Bacteria</taxon>
        <taxon>Bacillati</taxon>
        <taxon>Actinomycetota</taxon>
        <taxon>Actinomycetes</taxon>
        <taxon>Micrococcales</taxon>
        <taxon>Micrococcaceae</taxon>
        <taxon>Kocuria</taxon>
    </lineage>
</organism>
<evidence type="ECO:0000256" key="3">
    <source>
        <dbReference type="ARBA" id="ARBA00022692"/>
    </source>
</evidence>
<dbReference type="Proteomes" id="UP000057181">
    <property type="component" value="Chromosome"/>
</dbReference>
<evidence type="ECO:0000313" key="13">
    <source>
        <dbReference type="Proteomes" id="UP000234632"/>
    </source>
</evidence>
<dbReference type="GO" id="GO:0016020">
    <property type="term" value="C:membrane"/>
    <property type="evidence" value="ECO:0007669"/>
    <property type="project" value="UniProtKB-SubCell"/>
</dbReference>
<keyword evidence="6" id="KW-0408">Iron</keyword>
<reference evidence="11 13" key="2">
    <citation type="submission" date="2015-12" db="EMBL/GenBank/DDBJ databases">
        <authorList>
            <person name="Shamseldin A."/>
            <person name="Moawad H."/>
            <person name="Abd El-Rahim W.M."/>
            <person name="Sadowsky M.J."/>
        </authorList>
    </citation>
    <scope>NUCLEOTIDE SEQUENCE [LARGE SCALE GENOMIC DNA]</scope>
    <source>
        <strain evidence="11 13">S43</strain>
    </source>
</reference>
<reference evidence="10 14" key="3">
    <citation type="submission" date="2019-07" db="EMBL/GenBank/DDBJ databases">
        <title>Whole genome shotgun sequence of Kocuria flava NBRC 107626.</title>
        <authorList>
            <person name="Hosoyama A."/>
            <person name="Uohara A."/>
            <person name="Ohji S."/>
            <person name="Ichikawa N."/>
        </authorList>
    </citation>
    <scope>NUCLEOTIDE SEQUENCE [LARGE SCALE GENOMIC DNA]</scope>
    <source>
        <strain evidence="10 14">NBRC 107626</strain>
    </source>
</reference>
<keyword evidence="2" id="KW-0349">Heme</keyword>
<keyword evidence="3 8" id="KW-0812">Transmembrane</keyword>
<evidence type="ECO:0000313" key="11">
    <source>
        <dbReference type="EMBL" id="PLC13321.1"/>
    </source>
</evidence>
<protein>
    <submittedName>
        <fullName evidence="9">Succinate dehydrogenase</fullName>
    </submittedName>
</protein>
<dbReference type="STRING" id="446860.AS188_06960"/>
<keyword evidence="14" id="KW-1185">Reference proteome</keyword>
<dbReference type="Proteomes" id="UP000234632">
    <property type="component" value="Unassembled WGS sequence"/>
</dbReference>
<feature type="transmembrane region" description="Helical" evidence="8">
    <location>
        <begin position="36"/>
        <end position="59"/>
    </location>
</feature>
<keyword evidence="4" id="KW-0479">Metal-binding</keyword>
<evidence type="ECO:0000256" key="6">
    <source>
        <dbReference type="ARBA" id="ARBA00023004"/>
    </source>
</evidence>
<evidence type="ECO:0000313" key="14">
    <source>
        <dbReference type="Proteomes" id="UP000321155"/>
    </source>
</evidence>
<dbReference type="Pfam" id="PF01127">
    <property type="entry name" value="Sdh_cyt"/>
    <property type="match status" value="1"/>
</dbReference>
<dbReference type="Gene3D" id="1.20.1300.10">
    <property type="entry name" value="Fumarate reductase/succinate dehydrogenase, transmembrane subunit"/>
    <property type="match status" value="1"/>
</dbReference>
<sequence length="162" mass="18145">MSTPIKARIAVPRSKDLEVDGVKYNRSSTKRNNFEMYAWLFMRLSGAVLLALVFIHLYVNLLVEEGGVHAVDFAFVAGKWASPFWQVFDMVLLWLAMLHGTNGLRVIIDDYAERDRTRFWLKVLLAVTSAFVILLGTLVIFTFEPCPTGADPALLASFCTAG</sequence>
<evidence type="ECO:0000313" key="9">
    <source>
        <dbReference type="EMBL" id="ALU39537.1"/>
    </source>
</evidence>
<proteinExistence type="predicted"/>
<evidence type="ECO:0000256" key="7">
    <source>
        <dbReference type="ARBA" id="ARBA00023136"/>
    </source>
</evidence>
<evidence type="ECO:0000256" key="2">
    <source>
        <dbReference type="ARBA" id="ARBA00022617"/>
    </source>
</evidence>
<evidence type="ECO:0000256" key="8">
    <source>
        <dbReference type="SAM" id="Phobius"/>
    </source>
</evidence>
<dbReference type="EMBL" id="BJZR01000166">
    <property type="protein sequence ID" value="GEO93733.1"/>
    <property type="molecule type" value="Genomic_DNA"/>
</dbReference>
<dbReference type="GO" id="GO:0046872">
    <property type="term" value="F:metal ion binding"/>
    <property type="evidence" value="ECO:0007669"/>
    <property type="project" value="UniProtKB-KW"/>
</dbReference>
<dbReference type="CDD" id="cd03500">
    <property type="entry name" value="SQR_TypeA_SdhD_like"/>
    <property type="match status" value="1"/>
</dbReference>
<reference evidence="9 12" key="1">
    <citation type="submission" date="2015-11" db="EMBL/GenBank/DDBJ databases">
        <title>Complete Genome Sequence of Kocuria flava strain HO-9041.</title>
        <authorList>
            <person name="Zhou M."/>
            <person name="Dai J."/>
        </authorList>
    </citation>
    <scope>NUCLEOTIDE SEQUENCE [LARGE SCALE GENOMIC DNA]</scope>
    <source>
        <strain evidence="9 12">HO-9041</strain>
    </source>
</reference>
<feature type="transmembrane region" description="Helical" evidence="8">
    <location>
        <begin position="119"/>
        <end position="143"/>
    </location>
</feature>
<evidence type="ECO:0000256" key="4">
    <source>
        <dbReference type="ARBA" id="ARBA00022723"/>
    </source>
</evidence>
<accession>A0A0U2YVG8</accession>
<dbReference type="InterPro" id="IPR000701">
    <property type="entry name" value="SuccDH_FuR_B_TM-su"/>
</dbReference>
<dbReference type="Proteomes" id="UP000321155">
    <property type="component" value="Unassembled WGS sequence"/>
</dbReference>
<name>A0A0U2YVG8_9MICC</name>
<dbReference type="InterPro" id="IPR034804">
    <property type="entry name" value="SQR/QFR_C/D"/>
</dbReference>
<feature type="transmembrane region" description="Helical" evidence="8">
    <location>
        <begin position="84"/>
        <end position="107"/>
    </location>
</feature>
<dbReference type="OrthoDB" id="67843at2"/>
<evidence type="ECO:0000256" key="5">
    <source>
        <dbReference type="ARBA" id="ARBA00022989"/>
    </source>
</evidence>
<dbReference type="EMBL" id="LOMZ01000001">
    <property type="protein sequence ID" value="PLC13321.1"/>
    <property type="molecule type" value="Genomic_DNA"/>
</dbReference>
<dbReference type="AlphaFoldDB" id="A0A0U2YVG8"/>
<dbReference type="SUPFAM" id="SSF81343">
    <property type="entry name" value="Fumarate reductase respiratory complex transmembrane subunits"/>
    <property type="match status" value="1"/>
</dbReference>
<keyword evidence="7 8" id="KW-0472">Membrane</keyword>
<evidence type="ECO:0000313" key="12">
    <source>
        <dbReference type="Proteomes" id="UP000057181"/>
    </source>
</evidence>
<evidence type="ECO:0000256" key="1">
    <source>
        <dbReference type="ARBA" id="ARBA00004370"/>
    </source>
</evidence>
<dbReference type="RefSeq" id="WP_058858247.1">
    <property type="nucleotide sequence ID" value="NZ_BJZR01000166.1"/>
</dbReference>
<evidence type="ECO:0000313" key="10">
    <source>
        <dbReference type="EMBL" id="GEO93733.1"/>
    </source>
</evidence>
<comment type="subcellular location">
    <subcellularLocation>
        <location evidence="1">Membrane</location>
    </subcellularLocation>
</comment>